<reference evidence="1" key="1">
    <citation type="journal article" date="2015" name="Nature">
        <title>Complex archaea that bridge the gap between prokaryotes and eukaryotes.</title>
        <authorList>
            <person name="Spang A."/>
            <person name="Saw J.H."/>
            <person name="Jorgensen S.L."/>
            <person name="Zaremba-Niedzwiedzka K."/>
            <person name="Martijn J."/>
            <person name="Lind A.E."/>
            <person name="van Eijk R."/>
            <person name="Schleper C."/>
            <person name="Guy L."/>
            <person name="Ettema T.J."/>
        </authorList>
    </citation>
    <scope>NUCLEOTIDE SEQUENCE</scope>
</reference>
<accession>A0A0F9TN92</accession>
<organism evidence="1">
    <name type="scientific">marine sediment metagenome</name>
    <dbReference type="NCBI Taxonomy" id="412755"/>
    <lineage>
        <taxon>unclassified sequences</taxon>
        <taxon>metagenomes</taxon>
        <taxon>ecological metagenomes</taxon>
    </lineage>
</organism>
<proteinExistence type="predicted"/>
<comment type="caution">
    <text evidence="1">The sequence shown here is derived from an EMBL/GenBank/DDBJ whole genome shotgun (WGS) entry which is preliminary data.</text>
</comment>
<protein>
    <submittedName>
        <fullName evidence="1">Uncharacterized protein</fullName>
    </submittedName>
</protein>
<evidence type="ECO:0000313" key="1">
    <source>
        <dbReference type="EMBL" id="KKN76397.1"/>
    </source>
</evidence>
<dbReference type="AlphaFoldDB" id="A0A0F9TN92"/>
<gene>
    <name evidence="1" type="ORF">LCGC14_0370830</name>
</gene>
<sequence>MTDLEKLKKTFDEIGQPYAYDEYKGLRQRKYLEASKEILEGDGMYIERAITFNQEIQIENSNWGCGDSYGMSFYFLFGKRVESAITV</sequence>
<dbReference type="EMBL" id="LAZR01000296">
    <property type="protein sequence ID" value="KKN76397.1"/>
    <property type="molecule type" value="Genomic_DNA"/>
</dbReference>
<name>A0A0F9TN92_9ZZZZ</name>